<evidence type="ECO:0000256" key="2">
    <source>
        <dbReference type="ARBA" id="ARBA00008072"/>
    </source>
</evidence>
<evidence type="ECO:0000256" key="6">
    <source>
        <dbReference type="ARBA" id="ARBA00023002"/>
    </source>
</evidence>
<dbReference type="EMBL" id="LLWH01000191">
    <property type="protein sequence ID" value="KQB52579.1"/>
    <property type="molecule type" value="Genomic_DNA"/>
</dbReference>
<keyword evidence="6" id="KW-0560">Oxidoreductase</keyword>
<dbReference type="Pfam" id="PF08240">
    <property type="entry name" value="ADH_N"/>
    <property type="match status" value="1"/>
</dbReference>
<comment type="caution">
    <text evidence="9">The sequence shown here is derived from an EMBL/GenBank/DDBJ whole genome shotgun (WGS) entry which is preliminary data.</text>
</comment>
<evidence type="ECO:0000259" key="8">
    <source>
        <dbReference type="SMART" id="SM00829"/>
    </source>
</evidence>
<protein>
    <recommendedName>
        <fullName evidence="3">alcohol dehydrogenase</fullName>
        <ecNumber evidence="3">1.1.1.1</ecNumber>
    </recommendedName>
</protein>
<keyword evidence="5" id="KW-0862">Zinc</keyword>
<feature type="domain" description="Enoyl reductase (ER)" evidence="8">
    <location>
        <begin position="7"/>
        <end position="332"/>
    </location>
</feature>
<keyword evidence="4" id="KW-0479">Metal-binding</keyword>
<dbReference type="PANTHER" id="PTHR42940:SF8">
    <property type="entry name" value="VACUOLAR PROTEIN SORTING-ASSOCIATED PROTEIN 11"/>
    <property type="match status" value="1"/>
</dbReference>
<dbReference type="InterPro" id="IPR013149">
    <property type="entry name" value="ADH-like_C"/>
</dbReference>
<organism evidence="9 10">
    <name type="scientific">Pseudomonas endophytica</name>
    <dbReference type="NCBI Taxonomy" id="1563157"/>
    <lineage>
        <taxon>Bacteria</taxon>
        <taxon>Pseudomonadati</taxon>
        <taxon>Pseudomonadota</taxon>
        <taxon>Gammaproteobacteria</taxon>
        <taxon>Pseudomonadales</taxon>
        <taxon>Pseudomonadaceae</taxon>
        <taxon>Pseudomonas</taxon>
    </lineage>
</organism>
<reference evidence="9 10" key="1">
    <citation type="submission" date="2015-10" db="EMBL/GenBank/DDBJ databases">
        <title>Pseudomonas helleri sp. nov. and Pseudomonas weihenstephanensis sp. nov., isolated from raw cows milk.</title>
        <authorList>
            <person name="Von Neubeck M."/>
            <person name="Huptas C."/>
            <person name="Wenning M."/>
            <person name="Scherer S."/>
        </authorList>
    </citation>
    <scope>NUCLEOTIDE SEQUENCE [LARGE SCALE GENOMIC DNA]</scope>
    <source>
        <strain evidence="9 10">BSTT44</strain>
    </source>
</reference>
<dbReference type="Gene3D" id="3.90.180.10">
    <property type="entry name" value="Medium-chain alcohol dehydrogenases, catalytic domain"/>
    <property type="match status" value="1"/>
</dbReference>
<dbReference type="Pfam" id="PF00107">
    <property type="entry name" value="ADH_zinc_N"/>
    <property type="match status" value="1"/>
</dbReference>
<dbReference type="InterPro" id="IPR013154">
    <property type="entry name" value="ADH-like_N"/>
</dbReference>
<dbReference type="AlphaFoldDB" id="A0A0Q0YU42"/>
<keyword evidence="10" id="KW-1185">Reference proteome</keyword>
<name>A0A0Q0YU42_9PSED</name>
<sequence>MKAAVVAKNKTVVIEEKQLRPLEYGEALLKMECCGVCHTDLHVKNADFGDVSGIILGHEGIGVVTEISPGVTSLKVGDRASVAWFFRGCGNCEYCNSGKETFCRHVKNAGYTADGGMAEECIVNADYAVKVPDGLDSAAASSITCAGVTTYKAIKVSGIKPGQWLAIYGLGGLGNLALQYAKNVFNANVIAIDVNDKQLALAKEMGAELTLNPKTDNVDEIIQKELGGAHAAIVTAVAKSAFNSAVASVRAAGRVVAVGLPVDTMDLSIPRLVLDGIEVVGSLVGTREDLKEAFRFGAEGKVVPKVQMRPLEDINTIFDEMEQGKFTGRMVIDFNR</sequence>
<evidence type="ECO:0000256" key="5">
    <source>
        <dbReference type="ARBA" id="ARBA00022833"/>
    </source>
</evidence>
<dbReference type="RefSeq" id="WP_055103926.1">
    <property type="nucleotide sequence ID" value="NZ_LLWH01000191.1"/>
</dbReference>
<dbReference type="InterPro" id="IPR011032">
    <property type="entry name" value="GroES-like_sf"/>
</dbReference>
<evidence type="ECO:0000256" key="4">
    <source>
        <dbReference type="ARBA" id="ARBA00022723"/>
    </source>
</evidence>
<dbReference type="Proteomes" id="UP000050342">
    <property type="component" value="Unassembled WGS sequence"/>
</dbReference>
<dbReference type="InterPro" id="IPR036291">
    <property type="entry name" value="NAD(P)-bd_dom_sf"/>
</dbReference>
<dbReference type="SUPFAM" id="SSF50129">
    <property type="entry name" value="GroES-like"/>
    <property type="match status" value="1"/>
</dbReference>
<evidence type="ECO:0000256" key="7">
    <source>
        <dbReference type="ARBA" id="ARBA00023027"/>
    </source>
</evidence>
<dbReference type="InterPro" id="IPR020843">
    <property type="entry name" value="ER"/>
</dbReference>
<accession>A0A0Q0YU42</accession>
<dbReference type="GO" id="GO:0004022">
    <property type="term" value="F:alcohol dehydrogenase (NAD+) activity"/>
    <property type="evidence" value="ECO:0007669"/>
    <property type="project" value="UniProtKB-EC"/>
</dbReference>
<dbReference type="SMART" id="SM00829">
    <property type="entry name" value="PKS_ER"/>
    <property type="match status" value="1"/>
</dbReference>
<evidence type="ECO:0000313" key="9">
    <source>
        <dbReference type="EMBL" id="KQB52579.1"/>
    </source>
</evidence>
<dbReference type="NCBIfam" id="NF006940">
    <property type="entry name" value="PRK09422.1"/>
    <property type="match status" value="1"/>
</dbReference>
<gene>
    <name evidence="9" type="primary">adhP</name>
    <name evidence="9" type="ORF">AQS70_13840</name>
</gene>
<comment type="cofactor">
    <cofactor evidence="1">
        <name>Zn(2+)</name>
        <dbReference type="ChEBI" id="CHEBI:29105"/>
    </cofactor>
</comment>
<comment type="similarity">
    <text evidence="2">Belongs to the zinc-containing alcohol dehydrogenase family.</text>
</comment>
<dbReference type="Gene3D" id="3.40.50.720">
    <property type="entry name" value="NAD(P)-binding Rossmann-like Domain"/>
    <property type="match status" value="1"/>
</dbReference>
<dbReference type="EC" id="1.1.1.1" evidence="3"/>
<proteinExistence type="inferred from homology"/>
<keyword evidence="7" id="KW-0520">NAD</keyword>
<evidence type="ECO:0000313" key="10">
    <source>
        <dbReference type="Proteomes" id="UP000050342"/>
    </source>
</evidence>
<dbReference type="SUPFAM" id="SSF51735">
    <property type="entry name" value="NAD(P)-binding Rossmann-fold domains"/>
    <property type="match status" value="1"/>
</dbReference>
<evidence type="ECO:0000256" key="3">
    <source>
        <dbReference type="ARBA" id="ARBA00013190"/>
    </source>
</evidence>
<dbReference type="CDD" id="cd08297">
    <property type="entry name" value="CAD3"/>
    <property type="match status" value="1"/>
</dbReference>
<dbReference type="OrthoDB" id="9771084at2"/>
<dbReference type="STRING" id="1563157.AQS70_13840"/>
<dbReference type="FunFam" id="3.40.50.720:FF:000039">
    <property type="entry name" value="Alcohol dehydrogenase AdhP"/>
    <property type="match status" value="1"/>
</dbReference>
<dbReference type="GO" id="GO:0046872">
    <property type="term" value="F:metal ion binding"/>
    <property type="evidence" value="ECO:0007669"/>
    <property type="project" value="UniProtKB-KW"/>
</dbReference>
<evidence type="ECO:0000256" key="1">
    <source>
        <dbReference type="ARBA" id="ARBA00001947"/>
    </source>
</evidence>
<dbReference type="PANTHER" id="PTHR42940">
    <property type="entry name" value="ALCOHOL DEHYDROGENASE 1-RELATED"/>
    <property type="match status" value="1"/>
</dbReference>